<dbReference type="PANTHER" id="PTHR37828:SF1">
    <property type="entry name" value="YCII-RELATED DOMAIN-CONTAINING PROTEIN"/>
    <property type="match status" value="1"/>
</dbReference>
<comment type="similarity">
    <text evidence="1">Belongs to the YciI family.</text>
</comment>
<protein>
    <recommendedName>
        <fullName evidence="2">YCII-related domain-containing protein</fullName>
    </recommendedName>
</protein>
<organism evidence="3 4">
    <name type="scientific">Streptococcus suis</name>
    <dbReference type="NCBI Taxonomy" id="1307"/>
    <lineage>
        <taxon>Bacteria</taxon>
        <taxon>Bacillati</taxon>
        <taxon>Bacillota</taxon>
        <taxon>Bacilli</taxon>
        <taxon>Lactobacillales</taxon>
        <taxon>Streptococcaceae</taxon>
        <taxon>Streptococcus</taxon>
    </lineage>
</organism>
<dbReference type="EMBL" id="WNXH01000008">
    <property type="protein sequence ID" value="MYN69756.1"/>
    <property type="molecule type" value="Genomic_DNA"/>
</dbReference>
<proteinExistence type="inferred from homology"/>
<dbReference type="PANTHER" id="PTHR37828">
    <property type="entry name" value="GSR2449 PROTEIN"/>
    <property type="match status" value="1"/>
</dbReference>
<feature type="domain" description="YCII-related" evidence="2">
    <location>
        <begin position="1"/>
        <end position="77"/>
    </location>
</feature>
<name>A0A6L8MXD5_STRSU</name>
<evidence type="ECO:0000259" key="2">
    <source>
        <dbReference type="Pfam" id="PF03795"/>
    </source>
</evidence>
<dbReference type="Pfam" id="PF03795">
    <property type="entry name" value="YCII"/>
    <property type="match status" value="1"/>
</dbReference>
<dbReference type="SUPFAM" id="SSF54909">
    <property type="entry name" value="Dimeric alpha+beta barrel"/>
    <property type="match status" value="1"/>
</dbReference>
<evidence type="ECO:0000256" key="1">
    <source>
        <dbReference type="ARBA" id="ARBA00007689"/>
    </source>
</evidence>
<dbReference type="InterPro" id="IPR011008">
    <property type="entry name" value="Dimeric_a/b-barrel"/>
</dbReference>
<accession>A0A6L8MXD5</accession>
<gene>
    <name evidence="3" type="ORF">GLP18_05875</name>
</gene>
<reference evidence="3 4" key="1">
    <citation type="submission" date="2019-11" db="EMBL/GenBank/DDBJ databases">
        <title>Divergent Streptococcus suis from cattle.</title>
        <authorList>
            <person name="Williamson C."/>
        </authorList>
    </citation>
    <scope>NUCLEOTIDE SEQUENCE [LARGE SCALE GENOMIC DNA]</scope>
    <source>
        <strain evidence="3 4">10-36905</strain>
    </source>
</reference>
<sequence length="91" mass="10512">MLYLYLMTNKNELTEQLIKDHVEYLKQLDAENKLVLCGPFHDYPGGMVVFNADSYDQAILIAESDPFIHSGCKTYELRSLEVANKNNHYLL</sequence>
<dbReference type="InterPro" id="IPR005545">
    <property type="entry name" value="YCII"/>
</dbReference>
<dbReference type="Proteomes" id="UP000483765">
    <property type="component" value="Unassembled WGS sequence"/>
</dbReference>
<dbReference type="Gene3D" id="3.30.70.1060">
    <property type="entry name" value="Dimeric alpha+beta barrel"/>
    <property type="match status" value="1"/>
</dbReference>
<dbReference type="RefSeq" id="WP_160864139.1">
    <property type="nucleotide sequence ID" value="NZ_WNXH01000008.1"/>
</dbReference>
<dbReference type="AlphaFoldDB" id="A0A6L8MXD5"/>
<comment type="caution">
    <text evidence="3">The sequence shown here is derived from an EMBL/GenBank/DDBJ whole genome shotgun (WGS) entry which is preliminary data.</text>
</comment>
<evidence type="ECO:0000313" key="4">
    <source>
        <dbReference type="Proteomes" id="UP000483765"/>
    </source>
</evidence>
<evidence type="ECO:0000313" key="3">
    <source>
        <dbReference type="EMBL" id="MYN69756.1"/>
    </source>
</evidence>